<name>A0ABZ2N532_9BACI</name>
<protein>
    <submittedName>
        <fullName evidence="2">Uncharacterized protein</fullName>
    </submittedName>
</protein>
<evidence type="ECO:0000313" key="2">
    <source>
        <dbReference type="EMBL" id="WXB92828.1"/>
    </source>
</evidence>
<dbReference type="EMBL" id="CP147404">
    <property type="protein sequence ID" value="WXB92828.1"/>
    <property type="molecule type" value="Genomic_DNA"/>
</dbReference>
<reference evidence="2 3" key="1">
    <citation type="submission" date="2024-02" db="EMBL/GenBank/DDBJ databases">
        <title>Seven novel Bacillus-like species.</title>
        <authorList>
            <person name="Liu G."/>
        </authorList>
    </citation>
    <scope>NUCLEOTIDE SEQUENCE [LARGE SCALE GENOMIC DNA]</scope>
    <source>
        <strain evidence="2 3">FJAT-52991</strain>
    </source>
</reference>
<organism evidence="2 3">
    <name type="scientific">Bacillus kandeliae</name>
    <dbReference type="NCBI Taxonomy" id="3129297"/>
    <lineage>
        <taxon>Bacteria</taxon>
        <taxon>Bacillati</taxon>
        <taxon>Bacillota</taxon>
        <taxon>Bacilli</taxon>
        <taxon>Bacillales</taxon>
        <taxon>Bacillaceae</taxon>
        <taxon>Bacillus</taxon>
    </lineage>
</organism>
<proteinExistence type="predicted"/>
<evidence type="ECO:0000256" key="1">
    <source>
        <dbReference type="SAM" id="MobiDB-lite"/>
    </source>
</evidence>
<gene>
    <name evidence="2" type="ORF">WDJ61_16625</name>
</gene>
<sequence>MNDSESMLTYRKEDRGSPLVAGVWSWTSRKAKPTVLGRQADDGPAKWRSSAMKSG</sequence>
<dbReference type="RefSeq" id="WP_338751734.1">
    <property type="nucleotide sequence ID" value="NZ_CP147404.1"/>
</dbReference>
<keyword evidence="3" id="KW-1185">Reference proteome</keyword>
<evidence type="ECO:0000313" key="3">
    <source>
        <dbReference type="Proteomes" id="UP001387364"/>
    </source>
</evidence>
<accession>A0ABZ2N532</accession>
<feature type="region of interest" description="Disordered" evidence="1">
    <location>
        <begin position="35"/>
        <end position="55"/>
    </location>
</feature>
<dbReference type="Proteomes" id="UP001387364">
    <property type="component" value="Chromosome"/>
</dbReference>